<dbReference type="Gene3D" id="3.40.50.150">
    <property type="entry name" value="Vaccinia Virus protein VP39"/>
    <property type="match status" value="1"/>
</dbReference>
<dbReference type="Proteomes" id="UP000661607">
    <property type="component" value="Unassembled WGS sequence"/>
</dbReference>
<dbReference type="Pfam" id="PF08241">
    <property type="entry name" value="Methyltransf_11"/>
    <property type="match status" value="1"/>
</dbReference>
<sequence>MTVNGNAFTNPATTADLYRDDTRLATRTSALHQAKTCGRPVAQVIADLALEHLGAPADATVADVGCGRGTSSRVLIERLQPRALLLVDASAAMLAAARTRVEPAWPAAARTAVAYLRADFHALPLPEASCDLVVAAFCLYHAPDPRPVIAELGRTLTPGGTAILVTKSADSYHALDQLLAATGLDPRAAERPSLYASAHSGNLPDLVAPIIPLIRVEHEQHEFVFAGLDHVAAYLATNPKYCLPPPLAGHPDAIAAALRRHTPERPVTAVSTIAYVVATRGQSA</sequence>
<accession>A0ABR9KXJ4</accession>
<dbReference type="InterPro" id="IPR013216">
    <property type="entry name" value="Methyltransf_11"/>
</dbReference>
<dbReference type="GO" id="GO:0008168">
    <property type="term" value="F:methyltransferase activity"/>
    <property type="evidence" value="ECO:0007669"/>
    <property type="project" value="UniProtKB-KW"/>
</dbReference>
<name>A0ABR9KXJ4_9ACTN</name>
<proteinExistence type="predicted"/>
<feature type="domain" description="Methyltransferase type 11" evidence="1">
    <location>
        <begin position="63"/>
        <end position="163"/>
    </location>
</feature>
<dbReference type="EMBL" id="JADBEF010000002">
    <property type="protein sequence ID" value="MBE1566486.1"/>
    <property type="molecule type" value="Genomic_DNA"/>
</dbReference>
<dbReference type="InterPro" id="IPR029063">
    <property type="entry name" value="SAM-dependent_MTases_sf"/>
</dbReference>
<dbReference type="CDD" id="cd02440">
    <property type="entry name" value="AdoMet_MTases"/>
    <property type="match status" value="1"/>
</dbReference>
<reference evidence="2 3" key="1">
    <citation type="submission" date="2020-10" db="EMBL/GenBank/DDBJ databases">
        <title>Sequencing the genomes of 1000 actinobacteria strains.</title>
        <authorList>
            <person name="Klenk H.-P."/>
        </authorList>
    </citation>
    <scope>NUCLEOTIDE SEQUENCE [LARGE SCALE GENOMIC DNA]</scope>
    <source>
        <strain evidence="2 3">DSM 43748</strain>
    </source>
</reference>
<dbReference type="InterPro" id="IPR050508">
    <property type="entry name" value="Methyltransf_Superfamily"/>
</dbReference>
<keyword evidence="3" id="KW-1185">Reference proteome</keyword>
<comment type="caution">
    <text evidence="2">The sequence shown here is derived from an EMBL/GenBank/DDBJ whole genome shotgun (WGS) entry which is preliminary data.</text>
</comment>
<organism evidence="2 3">
    <name type="scientific">Nonomuraea africana</name>
    <dbReference type="NCBI Taxonomy" id="46171"/>
    <lineage>
        <taxon>Bacteria</taxon>
        <taxon>Bacillati</taxon>
        <taxon>Actinomycetota</taxon>
        <taxon>Actinomycetes</taxon>
        <taxon>Streptosporangiales</taxon>
        <taxon>Streptosporangiaceae</taxon>
        <taxon>Nonomuraea</taxon>
    </lineage>
</organism>
<gene>
    <name evidence="2" type="ORF">H4W81_009358</name>
</gene>
<dbReference type="PANTHER" id="PTHR42912">
    <property type="entry name" value="METHYLTRANSFERASE"/>
    <property type="match status" value="1"/>
</dbReference>
<evidence type="ECO:0000313" key="3">
    <source>
        <dbReference type="Proteomes" id="UP000661607"/>
    </source>
</evidence>
<dbReference type="PANTHER" id="PTHR42912:SF93">
    <property type="entry name" value="N6-ADENOSINE-METHYLTRANSFERASE TMT1A"/>
    <property type="match status" value="1"/>
</dbReference>
<evidence type="ECO:0000313" key="2">
    <source>
        <dbReference type="EMBL" id="MBE1566486.1"/>
    </source>
</evidence>
<dbReference type="SUPFAM" id="SSF53335">
    <property type="entry name" value="S-adenosyl-L-methionine-dependent methyltransferases"/>
    <property type="match status" value="1"/>
</dbReference>
<keyword evidence="2" id="KW-0808">Transferase</keyword>
<keyword evidence="2" id="KW-0489">Methyltransferase</keyword>
<dbReference type="GO" id="GO:0032259">
    <property type="term" value="P:methylation"/>
    <property type="evidence" value="ECO:0007669"/>
    <property type="project" value="UniProtKB-KW"/>
</dbReference>
<protein>
    <submittedName>
        <fullName evidence="2">SAM-dependent methyltransferase</fullName>
    </submittedName>
</protein>
<dbReference type="RefSeq" id="WP_192781490.1">
    <property type="nucleotide sequence ID" value="NZ_BAAASY010000032.1"/>
</dbReference>
<evidence type="ECO:0000259" key="1">
    <source>
        <dbReference type="Pfam" id="PF08241"/>
    </source>
</evidence>